<dbReference type="InterPro" id="IPR002220">
    <property type="entry name" value="DapA-like"/>
</dbReference>
<comment type="similarity">
    <text evidence="1 3">Belongs to the DapA family.</text>
</comment>
<dbReference type="AlphaFoldDB" id="A0A542SMB4"/>
<dbReference type="GO" id="GO:0005829">
    <property type="term" value="C:cytosol"/>
    <property type="evidence" value="ECO:0007669"/>
    <property type="project" value="TreeGrafter"/>
</dbReference>
<feature type="binding site" evidence="4">
    <location>
        <position position="49"/>
    </location>
    <ligand>
        <name>pyruvate</name>
        <dbReference type="ChEBI" id="CHEBI:15361"/>
    </ligand>
</feature>
<evidence type="ECO:0000256" key="2">
    <source>
        <dbReference type="ARBA" id="ARBA00023239"/>
    </source>
</evidence>
<dbReference type="CDD" id="cd00408">
    <property type="entry name" value="DHDPS-like"/>
    <property type="match status" value="1"/>
</dbReference>
<sequence length="343" mass="36024">MTVSILGPLTAYLPTPRDESGKLIASTMESLIEGALEYGATAFGVVSGTGGATYLSRSVRRRVIKLTIAKAHGRAAILVGVSSFATAEVAANVDEAAQAGADAVLLQPFASQQLRAEEVLGLYRDVATVSSLPVIIDNNPTTTHYRISTSELARLVPIKGIVGVKDSAATASEARQRRERVLGALSPRTARRTEYGFATSSFGAQALIDGADTWHSAVAAVLPEYCGAIAYAATNRRRAEARQMQRALAPLGMLSEQWGAIRVVHAIGTLRGLDMGVPPRPLLPLPREANALVRVTLNGLRVDDDLLAATRDAAAARAASHAQVSRDGADSVSPTGGRHTTGR</sequence>
<gene>
    <name evidence="6" type="ORF">FB389_0404</name>
</gene>
<dbReference type="GO" id="GO:0008840">
    <property type="term" value="F:4-hydroxy-tetrahydrodipicolinate synthase activity"/>
    <property type="evidence" value="ECO:0007669"/>
    <property type="project" value="TreeGrafter"/>
</dbReference>
<dbReference type="EMBL" id="VFNV01000001">
    <property type="protein sequence ID" value="TQK75769.1"/>
    <property type="molecule type" value="Genomic_DNA"/>
</dbReference>
<dbReference type="SUPFAM" id="SSF51569">
    <property type="entry name" value="Aldolase"/>
    <property type="match status" value="1"/>
</dbReference>
<evidence type="ECO:0000256" key="4">
    <source>
        <dbReference type="PIRSR" id="PIRSR001365-2"/>
    </source>
</evidence>
<evidence type="ECO:0000256" key="1">
    <source>
        <dbReference type="ARBA" id="ARBA00007592"/>
    </source>
</evidence>
<dbReference type="InterPro" id="IPR013785">
    <property type="entry name" value="Aldolase_TIM"/>
</dbReference>
<evidence type="ECO:0000256" key="5">
    <source>
        <dbReference type="SAM" id="MobiDB-lite"/>
    </source>
</evidence>
<dbReference type="Proteomes" id="UP000316181">
    <property type="component" value="Unassembled WGS sequence"/>
</dbReference>
<name>A0A542SMB4_9MICO</name>
<dbReference type="PANTHER" id="PTHR12128:SF66">
    <property type="entry name" value="4-HYDROXY-2-OXOGLUTARATE ALDOLASE, MITOCHONDRIAL"/>
    <property type="match status" value="1"/>
</dbReference>
<organism evidence="6 7">
    <name type="scientific">Rarobacter incanus</name>
    <dbReference type="NCBI Taxonomy" id="153494"/>
    <lineage>
        <taxon>Bacteria</taxon>
        <taxon>Bacillati</taxon>
        <taxon>Actinomycetota</taxon>
        <taxon>Actinomycetes</taxon>
        <taxon>Micrococcales</taxon>
        <taxon>Rarobacteraceae</taxon>
        <taxon>Rarobacter</taxon>
    </lineage>
</organism>
<protein>
    <submittedName>
        <fullName evidence="6">4-hydroxy-tetrahydrodipicolinate synthase</fullName>
    </submittedName>
</protein>
<dbReference type="SMART" id="SM01130">
    <property type="entry name" value="DHDPS"/>
    <property type="match status" value="1"/>
</dbReference>
<comment type="caution">
    <text evidence="6">The sequence shown here is derived from an EMBL/GenBank/DDBJ whole genome shotgun (WGS) entry which is preliminary data.</text>
</comment>
<evidence type="ECO:0000313" key="6">
    <source>
        <dbReference type="EMBL" id="TQK75769.1"/>
    </source>
</evidence>
<dbReference type="Gene3D" id="3.20.20.70">
    <property type="entry name" value="Aldolase class I"/>
    <property type="match status" value="1"/>
</dbReference>
<dbReference type="OrthoDB" id="9778880at2"/>
<reference evidence="6 7" key="1">
    <citation type="submission" date="2019-06" db="EMBL/GenBank/DDBJ databases">
        <title>Sequencing the genomes of 1000 actinobacteria strains.</title>
        <authorList>
            <person name="Klenk H.-P."/>
        </authorList>
    </citation>
    <scope>NUCLEOTIDE SEQUENCE [LARGE SCALE GENOMIC DNA]</scope>
    <source>
        <strain evidence="6 7">DSM 10596</strain>
    </source>
</reference>
<evidence type="ECO:0000313" key="7">
    <source>
        <dbReference type="Proteomes" id="UP000316181"/>
    </source>
</evidence>
<proteinExistence type="inferred from homology"/>
<evidence type="ECO:0000256" key="3">
    <source>
        <dbReference type="PIRNR" id="PIRNR001365"/>
    </source>
</evidence>
<keyword evidence="7" id="KW-1185">Reference proteome</keyword>
<accession>A0A542SMB4</accession>
<dbReference type="Pfam" id="PF00701">
    <property type="entry name" value="DHDPS"/>
    <property type="match status" value="1"/>
</dbReference>
<dbReference type="PANTHER" id="PTHR12128">
    <property type="entry name" value="DIHYDRODIPICOLINATE SYNTHASE"/>
    <property type="match status" value="1"/>
</dbReference>
<dbReference type="RefSeq" id="WP_142111128.1">
    <property type="nucleotide sequence ID" value="NZ_BAAATB010000008.1"/>
</dbReference>
<feature type="region of interest" description="Disordered" evidence="5">
    <location>
        <begin position="319"/>
        <end position="343"/>
    </location>
</feature>
<keyword evidence="2 3" id="KW-0456">Lyase</keyword>
<dbReference type="PIRSF" id="PIRSF001365">
    <property type="entry name" value="DHDPS"/>
    <property type="match status" value="1"/>
</dbReference>